<feature type="repeat" description="Solcar" evidence="9">
    <location>
        <begin position="200"/>
        <end position="297"/>
    </location>
</feature>
<organism evidence="11 12">
    <name type="scientific">Torulaspora delbrueckii</name>
    <name type="common">Yeast</name>
    <name type="synonym">Candida colliculosa</name>
    <dbReference type="NCBI Taxonomy" id="4950"/>
    <lineage>
        <taxon>Eukaryota</taxon>
        <taxon>Fungi</taxon>
        <taxon>Dikarya</taxon>
        <taxon>Ascomycota</taxon>
        <taxon>Saccharomycotina</taxon>
        <taxon>Saccharomycetes</taxon>
        <taxon>Saccharomycetales</taxon>
        <taxon>Saccharomycetaceae</taxon>
        <taxon>Torulaspora</taxon>
    </lineage>
</organism>
<keyword evidence="7" id="KW-0496">Mitochondrion</keyword>
<proteinExistence type="inferred from homology"/>
<dbReference type="RefSeq" id="XP_003682339.1">
    <property type="nucleotide sequence ID" value="XM_003682291.1"/>
</dbReference>
<evidence type="ECO:0000256" key="3">
    <source>
        <dbReference type="ARBA" id="ARBA00022692"/>
    </source>
</evidence>
<keyword evidence="6" id="KW-1133">Transmembrane helix</keyword>
<dbReference type="Proteomes" id="UP000005627">
    <property type="component" value="Chromosome 6"/>
</dbReference>
<dbReference type="AlphaFoldDB" id="G8ZWY4"/>
<keyword evidence="3 9" id="KW-0812">Transmembrane</keyword>
<evidence type="ECO:0000256" key="9">
    <source>
        <dbReference type="PROSITE-ProRule" id="PRU00282"/>
    </source>
</evidence>
<dbReference type="Gene3D" id="1.50.40.10">
    <property type="entry name" value="Mitochondrial carrier domain"/>
    <property type="match status" value="1"/>
</dbReference>
<evidence type="ECO:0000256" key="6">
    <source>
        <dbReference type="ARBA" id="ARBA00022989"/>
    </source>
</evidence>
<evidence type="ECO:0000256" key="10">
    <source>
        <dbReference type="RuleBase" id="RU000488"/>
    </source>
</evidence>
<feature type="repeat" description="Solcar" evidence="9">
    <location>
        <begin position="13"/>
        <end position="99"/>
    </location>
</feature>
<sequence length="300" mass="33402">MYRRDHLRQGEESNVTRSLIAGSVSGLLARFGTAPMDTIKIRLQITPGNASSGKALNVVKEMLHKEGIRGLWKGNVPGSLMYVVYGGVQFGTYTFYNQLLSPLAWNSQWHSFVVGALAGMSSSFVSYPFDVLRTRFVADRSRQLSTLRNTITRVFREDGPRGLFKGLTSSMVTITLATSILFSTYESIRIYCERPQRNALHRTLDTFASPIAGLISKLATFPLDTIRRRLVLSNSSDHKSFGNLYKSYHRRSVAQIGLQIIRQEGITALYRGVTMALCKSVPSTAISLWSFERSMALLGG</sequence>
<dbReference type="InterPro" id="IPR023395">
    <property type="entry name" value="MCP_dom_sf"/>
</dbReference>
<dbReference type="STRING" id="1076872.G8ZWY4"/>
<evidence type="ECO:0000256" key="8">
    <source>
        <dbReference type="ARBA" id="ARBA00023136"/>
    </source>
</evidence>
<name>G8ZWY4_TORDE</name>
<evidence type="ECO:0000313" key="12">
    <source>
        <dbReference type="Proteomes" id="UP000005627"/>
    </source>
</evidence>
<reference evidence="11 12" key="1">
    <citation type="journal article" date="2011" name="Proc. Natl. Acad. Sci. U.S.A.">
        <title>Evolutionary erosion of yeast sex chromosomes by mating-type switching accidents.</title>
        <authorList>
            <person name="Gordon J.L."/>
            <person name="Armisen D."/>
            <person name="Proux-Wera E."/>
            <person name="Oheigeartaigh S.S."/>
            <person name="Byrne K.P."/>
            <person name="Wolfe K.H."/>
        </authorList>
    </citation>
    <scope>NUCLEOTIDE SEQUENCE [LARGE SCALE GENOMIC DNA]</scope>
    <source>
        <strain evidence="12">ATCC 10662 / CBS 1146 / NBRC 0425 / NCYC 2629 / NRRL Y-866</strain>
    </source>
</reference>
<gene>
    <name evidence="11" type="primary">TDEL0F03170</name>
    <name evidence="11" type="ORF">TDEL_0F03170</name>
</gene>
<evidence type="ECO:0000256" key="1">
    <source>
        <dbReference type="ARBA" id="ARBA00004448"/>
    </source>
</evidence>
<dbReference type="PRINTS" id="PR00926">
    <property type="entry name" value="MITOCARRIER"/>
</dbReference>
<dbReference type="GeneID" id="11501667"/>
<dbReference type="OrthoDB" id="18574at2759"/>
<dbReference type="eggNOG" id="KOG0752">
    <property type="taxonomic scope" value="Eukaryota"/>
</dbReference>
<dbReference type="FunCoup" id="G8ZWY4">
    <property type="interactions" value="48"/>
</dbReference>
<accession>G8ZWY4</accession>
<dbReference type="InterPro" id="IPR002067">
    <property type="entry name" value="MCP"/>
</dbReference>
<feature type="repeat" description="Solcar" evidence="9">
    <location>
        <begin position="106"/>
        <end position="191"/>
    </location>
</feature>
<dbReference type="GO" id="GO:0090422">
    <property type="term" value="F:thiamine pyrophosphate transmembrane transporter activity"/>
    <property type="evidence" value="ECO:0007669"/>
    <property type="project" value="EnsemblFungi"/>
</dbReference>
<evidence type="ECO:0000256" key="2">
    <source>
        <dbReference type="ARBA" id="ARBA00022448"/>
    </source>
</evidence>
<dbReference type="Pfam" id="PF00153">
    <property type="entry name" value="Mito_carr"/>
    <property type="match status" value="3"/>
</dbReference>
<dbReference type="EMBL" id="HE616747">
    <property type="protein sequence ID" value="CCE93128.1"/>
    <property type="molecule type" value="Genomic_DNA"/>
</dbReference>
<evidence type="ECO:0000256" key="5">
    <source>
        <dbReference type="ARBA" id="ARBA00022792"/>
    </source>
</evidence>
<evidence type="ECO:0000256" key="4">
    <source>
        <dbReference type="ARBA" id="ARBA00022737"/>
    </source>
</evidence>
<dbReference type="PROSITE" id="PS50920">
    <property type="entry name" value="SOLCAR"/>
    <property type="match status" value="3"/>
</dbReference>
<keyword evidence="5" id="KW-0999">Mitochondrion inner membrane</keyword>
<keyword evidence="4" id="KW-0677">Repeat</keyword>
<dbReference type="KEGG" id="tdl:TDEL_0F03170"/>
<dbReference type="GO" id="GO:1990545">
    <property type="term" value="P:mitochondrial thiamine pyrophosphate transmembrane transport"/>
    <property type="evidence" value="ECO:0007669"/>
    <property type="project" value="EnsemblFungi"/>
</dbReference>
<dbReference type="HOGENOM" id="CLU_015166_10_3_1"/>
<dbReference type="PANTHER" id="PTHR24089">
    <property type="entry name" value="SOLUTE CARRIER FAMILY 25"/>
    <property type="match status" value="1"/>
</dbReference>
<comment type="subcellular location">
    <subcellularLocation>
        <location evidence="1">Mitochondrion inner membrane</location>
        <topology evidence="1">Multi-pass membrane protein</topology>
    </subcellularLocation>
</comment>
<evidence type="ECO:0000256" key="7">
    <source>
        <dbReference type="ARBA" id="ARBA00023128"/>
    </source>
</evidence>
<dbReference type="InParanoid" id="G8ZWY4"/>
<keyword evidence="12" id="KW-1185">Reference proteome</keyword>
<evidence type="ECO:0008006" key="13">
    <source>
        <dbReference type="Google" id="ProtNLM"/>
    </source>
</evidence>
<keyword evidence="8 9" id="KW-0472">Membrane</keyword>
<dbReference type="GO" id="GO:0005743">
    <property type="term" value="C:mitochondrial inner membrane"/>
    <property type="evidence" value="ECO:0007669"/>
    <property type="project" value="UniProtKB-SubCell"/>
</dbReference>
<keyword evidence="2 10" id="KW-0813">Transport</keyword>
<dbReference type="InterPro" id="IPR018108">
    <property type="entry name" value="MCP_transmembrane"/>
</dbReference>
<evidence type="ECO:0000313" key="11">
    <source>
        <dbReference type="EMBL" id="CCE93128.1"/>
    </source>
</evidence>
<comment type="similarity">
    <text evidence="10">Belongs to the mitochondrial carrier (TC 2.A.29) family.</text>
</comment>
<protein>
    <recommendedName>
        <fullName evidence="13">Mitochondrial thiamine pyrophosphate carrier 1</fullName>
    </recommendedName>
</protein>
<dbReference type="SUPFAM" id="SSF103506">
    <property type="entry name" value="Mitochondrial carrier"/>
    <property type="match status" value="1"/>
</dbReference>